<organism evidence="2 3">
    <name type="scientific">Vibrio variabilis</name>
    <dbReference type="NCBI Taxonomy" id="990271"/>
    <lineage>
        <taxon>Bacteria</taxon>
        <taxon>Pseudomonadati</taxon>
        <taxon>Pseudomonadota</taxon>
        <taxon>Gammaproteobacteria</taxon>
        <taxon>Vibrionales</taxon>
        <taxon>Vibrionaceae</taxon>
        <taxon>Vibrio</taxon>
    </lineage>
</organism>
<evidence type="ECO:0000313" key="2">
    <source>
        <dbReference type="EMBL" id="GAL29683.1"/>
    </source>
</evidence>
<reference evidence="3" key="1">
    <citation type="submission" date="2014-09" db="EMBL/GenBank/DDBJ databases">
        <title>Vibrio variabilis JCM 19239. (C206) whole genome shotgun sequence.</title>
        <authorList>
            <person name="Sawabe T."/>
            <person name="Meirelles P."/>
            <person name="Nakanishi M."/>
            <person name="Sayaka M."/>
            <person name="Hattori M."/>
            <person name="Ohkuma M."/>
        </authorList>
    </citation>
    <scope>NUCLEOTIDE SEQUENCE [LARGE SCALE GENOMIC DNA]</scope>
    <source>
        <strain evidence="3">JCM 19239</strain>
    </source>
</reference>
<protein>
    <submittedName>
        <fullName evidence="2">Uncharacterized protein</fullName>
    </submittedName>
</protein>
<accession>A0ABQ0JLQ9</accession>
<sequence length="154" mass="16987">MPTEKQKALEAENARLKKQLKLSNYQARVSESQSVVDDALKRGALTPAQAQGMVEFMASLPGDESAAFEFSVGDNGETKKETPREYLKRLLMNFGKQAPVGAPEHEEPEGQQRYNAPSGEAVDPDDAKLHQQALEYQKQHPGTTYVDAVLAIEE</sequence>
<keyword evidence="3" id="KW-1185">Reference proteome</keyword>
<evidence type="ECO:0000256" key="1">
    <source>
        <dbReference type="SAM" id="MobiDB-lite"/>
    </source>
</evidence>
<dbReference type="Proteomes" id="UP000029223">
    <property type="component" value="Unassembled WGS sequence"/>
</dbReference>
<evidence type="ECO:0000313" key="3">
    <source>
        <dbReference type="Proteomes" id="UP000029223"/>
    </source>
</evidence>
<dbReference type="EMBL" id="BBMS01000071">
    <property type="protein sequence ID" value="GAL29683.1"/>
    <property type="molecule type" value="Genomic_DNA"/>
</dbReference>
<feature type="region of interest" description="Disordered" evidence="1">
    <location>
        <begin position="97"/>
        <end position="124"/>
    </location>
</feature>
<name>A0ABQ0JLQ9_9VIBR</name>
<reference evidence="3" key="2">
    <citation type="submission" date="2014-09" db="EMBL/GenBank/DDBJ databases">
        <authorList>
            <consortium name="NBRP consortium"/>
            <person name="Sawabe T."/>
            <person name="Meirelles P."/>
            <person name="Nakanishi M."/>
            <person name="Sayaka M."/>
            <person name="Hattori M."/>
            <person name="Ohkuma M."/>
        </authorList>
    </citation>
    <scope>NUCLEOTIDE SEQUENCE [LARGE SCALE GENOMIC DNA]</scope>
    <source>
        <strain evidence="3">JCM 19239</strain>
    </source>
</reference>
<gene>
    <name evidence="2" type="ORF">JCM19239_6031</name>
</gene>
<proteinExistence type="predicted"/>
<comment type="caution">
    <text evidence="2">The sequence shown here is derived from an EMBL/GenBank/DDBJ whole genome shotgun (WGS) entry which is preliminary data.</text>
</comment>